<evidence type="ECO:0000256" key="1">
    <source>
        <dbReference type="ARBA" id="ARBA00022448"/>
    </source>
</evidence>
<keyword evidence="8" id="KW-1185">Reference proteome</keyword>
<keyword evidence="1" id="KW-0813">Transport</keyword>
<feature type="domain" description="ABC transporter" evidence="6">
    <location>
        <begin position="6"/>
        <end position="241"/>
    </location>
</feature>
<name>A0ABR9H2J5_9BACT</name>
<dbReference type="CDD" id="cd03214">
    <property type="entry name" value="ABC_Iron-Siderophores_B12_Hemin"/>
    <property type="match status" value="1"/>
</dbReference>
<dbReference type="PANTHER" id="PTHR42794:SF1">
    <property type="entry name" value="HEMIN IMPORT ATP-BINDING PROTEIN HMUV"/>
    <property type="match status" value="1"/>
</dbReference>
<gene>
    <name evidence="7" type="ORF">H4684_001422</name>
</gene>
<dbReference type="Proteomes" id="UP000639010">
    <property type="component" value="Unassembled WGS sequence"/>
</dbReference>
<accession>A0ABR9H2J5</accession>
<proteinExistence type="predicted"/>
<dbReference type="SUPFAM" id="SSF52540">
    <property type="entry name" value="P-loop containing nucleoside triphosphate hydrolases"/>
    <property type="match status" value="1"/>
</dbReference>
<keyword evidence="2" id="KW-0547">Nucleotide-binding</keyword>
<evidence type="ECO:0000256" key="4">
    <source>
        <dbReference type="ARBA" id="ARBA00022967"/>
    </source>
</evidence>
<reference evidence="7 8" key="1">
    <citation type="submission" date="2020-10" db="EMBL/GenBank/DDBJ databases">
        <title>Genomic Encyclopedia of Type Strains, Phase IV (KMG-IV): sequencing the most valuable type-strain genomes for metagenomic binning, comparative biology and taxonomic classification.</title>
        <authorList>
            <person name="Goeker M."/>
        </authorList>
    </citation>
    <scope>NUCLEOTIDE SEQUENCE [LARGE SCALE GENOMIC DNA]</scope>
    <source>
        <strain evidence="7 8">DSM 4194</strain>
    </source>
</reference>
<dbReference type="Pfam" id="PF00005">
    <property type="entry name" value="ABC_tran"/>
    <property type="match status" value="1"/>
</dbReference>
<dbReference type="GO" id="GO:0005524">
    <property type="term" value="F:ATP binding"/>
    <property type="evidence" value="ECO:0007669"/>
    <property type="project" value="UniProtKB-KW"/>
</dbReference>
<evidence type="ECO:0000259" key="6">
    <source>
        <dbReference type="PROSITE" id="PS50893"/>
    </source>
</evidence>
<keyword evidence="4" id="KW-1278">Translocase</keyword>
<dbReference type="InterPro" id="IPR003593">
    <property type="entry name" value="AAA+_ATPase"/>
</dbReference>
<dbReference type="PROSITE" id="PS50893">
    <property type="entry name" value="ABC_TRANSPORTER_2"/>
    <property type="match status" value="1"/>
</dbReference>
<dbReference type="InterPro" id="IPR003439">
    <property type="entry name" value="ABC_transporter-like_ATP-bd"/>
</dbReference>
<dbReference type="PANTHER" id="PTHR42794">
    <property type="entry name" value="HEMIN IMPORT ATP-BINDING PROTEIN HMUV"/>
    <property type="match status" value="1"/>
</dbReference>
<keyword evidence="3 7" id="KW-0067">ATP-binding</keyword>
<dbReference type="SMART" id="SM00382">
    <property type="entry name" value="AAA"/>
    <property type="match status" value="1"/>
</dbReference>
<comment type="caution">
    <text evidence="7">The sequence shown here is derived from an EMBL/GenBank/DDBJ whole genome shotgun (WGS) entry which is preliminary data.</text>
</comment>
<dbReference type="EMBL" id="JADBGG010000008">
    <property type="protein sequence ID" value="MBE1424783.1"/>
    <property type="molecule type" value="Genomic_DNA"/>
</dbReference>
<dbReference type="RefSeq" id="WP_244150399.1">
    <property type="nucleotide sequence ID" value="NZ_JADBGG010000008.1"/>
</dbReference>
<evidence type="ECO:0000313" key="8">
    <source>
        <dbReference type="Proteomes" id="UP000639010"/>
    </source>
</evidence>
<sequence>MSAPMIEIRNLSAGYKGQPVLRGISLNVGEGEFTGILGPNGSGKTTLIRALSGVLPYANGSIRIAGHDIRDLSAKARARHCATVAQKNPGLSGVRALSLVLMGRYPHISFLGGYSRHDYLRVQAAMEETSSLDLAERATEALSGGELQRVITAKALAQDTRLLLLDEAASNLDVARTMDLYELLRVKNAAGLTILTVAHDLNLAALYCQRLVFLKNGSVAADGPTREIFTAQTLSDIYETPLAVAEHPLTGTPQAYLVPRA</sequence>
<evidence type="ECO:0000256" key="5">
    <source>
        <dbReference type="ARBA" id="ARBA00037066"/>
    </source>
</evidence>
<dbReference type="InterPro" id="IPR027417">
    <property type="entry name" value="P-loop_NTPase"/>
</dbReference>
<organism evidence="7 8">
    <name type="scientific">Desulfomicrobium macestii</name>
    <dbReference type="NCBI Taxonomy" id="90731"/>
    <lineage>
        <taxon>Bacteria</taxon>
        <taxon>Pseudomonadati</taxon>
        <taxon>Thermodesulfobacteriota</taxon>
        <taxon>Desulfovibrionia</taxon>
        <taxon>Desulfovibrionales</taxon>
        <taxon>Desulfomicrobiaceae</taxon>
        <taxon>Desulfomicrobium</taxon>
    </lineage>
</organism>
<protein>
    <submittedName>
        <fullName evidence="7">Iron complex transport system ATP-binding protein</fullName>
    </submittedName>
</protein>
<evidence type="ECO:0000313" key="7">
    <source>
        <dbReference type="EMBL" id="MBE1424783.1"/>
    </source>
</evidence>
<dbReference type="Gene3D" id="3.40.50.300">
    <property type="entry name" value="P-loop containing nucleotide triphosphate hydrolases"/>
    <property type="match status" value="1"/>
</dbReference>
<comment type="function">
    <text evidence="5">Part of the ABC transporter complex HmuTUV involved in hemin import. Responsible for energy coupling to the transport system.</text>
</comment>
<evidence type="ECO:0000256" key="3">
    <source>
        <dbReference type="ARBA" id="ARBA00022840"/>
    </source>
</evidence>
<evidence type="ECO:0000256" key="2">
    <source>
        <dbReference type="ARBA" id="ARBA00022741"/>
    </source>
</evidence>